<evidence type="ECO:0000313" key="2">
    <source>
        <dbReference type="EMBL" id="KAK8968105.1"/>
    </source>
</evidence>
<organism evidence="2 3">
    <name type="scientific">Platanthera guangdongensis</name>
    <dbReference type="NCBI Taxonomy" id="2320717"/>
    <lineage>
        <taxon>Eukaryota</taxon>
        <taxon>Viridiplantae</taxon>
        <taxon>Streptophyta</taxon>
        <taxon>Embryophyta</taxon>
        <taxon>Tracheophyta</taxon>
        <taxon>Spermatophyta</taxon>
        <taxon>Magnoliopsida</taxon>
        <taxon>Liliopsida</taxon>
        <taxon>Asparagales</taxon>
        <taxon>Orchidaceae</taxon>
        <taxon>Orchidoideae</taxon>
        <taxon>Orchideae</taxon>
        <taxon>Orchidinae</taxon>
        <taxon>Platanthera</taxon>
    </lineage>
</organism>
<proteinExistence type="predicted"/>
<dbReference type="EMBL" id="JBBWWR010000004">
    <property type="protein sequence ID" value="KAK8968105.1"/>
    <property type="molecule type" value="Genomic_DNA"/>
</dbReference>
<feature type="region of interest" description="Disordered" evidence="1">
    <location>
        <begin position="1"/>
        <end position="64"/>
    </location>
</feature>
<sequence>MDSKRRDKGTSAANQKPFRPGRGKPLLHSDRSFQGSPISSRHRVGKGPVHVPGLLARHSPFTDE</sequence>
<comment type="caution">
    <text evidence="2">The sequence shown here is derived from an EMBL/GenBank/DDBJ whole genome shotgun (WGS) entry which is preliminary data.</text>
</comment>
<evidence type="ECO:0000313" key="3">
    <source>
        <dbReference type="Proteomes" id="UP001412067"/>
    </source>
</evidence>
<protein>
    <submittedName>
        <fullName evidence="2">Uncharacterized protein</fullName>
    </submittedName>
</protein>
<gene>
    <name evidence="2" type="ORF">KSP40_PGU013385</name>
</gene>
<reference evidence="2 3" key="1">
    <citation type="journal article" date="2022" name="Nat. Plants">
        <title>Genomes of leafy and leafless Platanthera orchids illuminate the evolution of mycoheterotrophy.</title>
        <authorList>
            <person name="Li M.H."/>
            <person name="Liu K.W."/>
            <person name="Li Z."/>
            <person name="Lu H.C."/>
            <person name="Ye Q.L."/>
            <person name="Zhang D."/>
            <person name="Wang J.Y."/>
            <person name="Li Y.F."/>
            <person name="Zhong Z.M."/>
            <person name="Liu X."/>
            <person name="Yu X."/>
            <person name="Liu D.K."/>
            <person name="Tu X.D."/>
            <person name="Liu B."/>
            <person name="Hao Y."/>
            <person name="Liao X.Y."/>
            <person name="Jiang Y.T."/>
            <person name="Sun W.H."/>
            <person name="Chen J."/>
            <person name="Chen Y.Q."/>
            <person name="Ai Y."/>
            <person name="Zhai J.W."/>
            <person name="Wu S.S."/>
            <person name="Zhou Z."/>
            <person name="Hsiao Y.Y."/>
            <person name="Wu W.L."/>
            <person name="Chen Y.Y."/>
            <person name="Lin Y.F."/>
            <person name="Hsu J.L."/>
            <person name="Li C.Y."/>
            <person name="Wang Z.W."/>
            <person name="Zhao X."/>
            <person name="Zhong W.Y."/>
            <person name="Ma X.K."/>
            <person name="Ma L."/>
            <person name="Huang J."/>
            <person name="Chen G.Z."/>
            <person name="Huang M.Z."/>
            <person name="Huang L."/>
            <person name="Peng D.H."/>
            <person name="Luo Y.B."/>
            <person name="Zou S.Q."/>
            <person name="Chen S.P."/>
            <person name="Lan S."/>
            <person name="Tsai W.C."/>
            <person name="Van de Peer Y."/>
            <person name="Liu Z.J."/>
        </authorList>
    </citation>
    <scope>NUCLEOTIDE SEQUENCE [LARGE SCALE GENOMIC DNA]</scope>
    <source>
        <strain evidence="2">Lor288</strain>
    </source>
</reference>
<evidence type="ECO:0000256" key="1">
    <source>
        <dbReference type="SAM" id="MobiDB-lite"/>
    </source>
</evidence>
<accession>A0ABR2MXB6</accession>
<keyword evidence="3" id="KW-1185">Reference proteome</keyword>
<dbReference type="Proteomes" id="UP001412067">
    <property type="component" value="Unassembled WGS sequence"/>
</dbReference>
<name>A0ABR2MXB6_9ASPA</name>